<dbReference type="GO" id="GO:0008270">
    <property type="term" value="F:zinc ion binding"/>
    <property type="evidence" value="ECO:0007669"/>
    <property type="project" value="UniProtKB-KW"/>
</dbReference>
<dbReference type="CDD" id="cd22584">
    <property type="entry name" value="Rcat_RBR_unk"/>
    <property type="match status" value="1"/>
</dbReference>
<feature type="region of interest" description="Disordered" evidence="10">
    <location>
        <begin position="127"/>
        <end position="149"/>
    </location>
</feature>
<organism evidence="13 14">
    <name type="scientific">Roridomyces roridus</name>
    <dbReference type="NCBI Taxonomy" id="1738132"/>
    <lineage>
        <taxon>Eukaryota</taxon>
        <taxon>Fungi</taxon>
        <taxon>Dikarya</taxon>
        <taxon>Basidiomycota</taxon>
        <taxon>Agaricomycotina</taxon>
        <taxon>Agaricomycetes</taxon>
        <taxon>Agaricomycetidae</taxon>
        <taxon>Agaricales</taxon>
        <taxon>Marasmiineae</taxon>
        <taxon>Mycenaceae</taxon>
        <taxon>Roridomyces</taxon>
    </lineage>
</organism>
<dbReference type="GO" id="GO:0061630">
    <property type="term" value="F:ubiquitin protein ligase activity"/>
    <property type="evidence" value="ECO:0007669"/>
    <property type="project" value="UniProtKB-EC"/>
</dbReference>
<dbReference type="Gene3D" id="1.20.120.1750">
    <property type="match status" value="1"/>
</dbReference>
<dbReference type="EC" id="2.3.2.31" evidence="2"/>
<comment type="caution">
    <text evidence="13">The sequence shown here is derived from an EMBL/GenBank/DDBJ whole genome shotgun (WGS) entry which is preliminary data.</text>
</comment>
<accession>A0AAD7FD74</accession>
<dbReference type="InterPro" id="IPR002867">
    <property type="entry name" value="IBR_dom"/>
</dbReference>
<feature type="domain" description="RING-type" evidence="11">
    <location>
        <begin position="161"/>
        <end position="198"/>
    </location>
</feature>
<dbReference type="Pfam" id="PF01485">
    <property type="entry name" value="IBR"/>
    <property type="match status" value="2"/>
</dbReference>
<dbReference type="PROSITE" id="PS00518">
    <property type="entry name" value="ZF_RING_1"/>
    <property type="match status" value="1"/>
</dbReference>
<evidence type="ECO:0000256" key="1">
    <source>
        <dbReference type="ARBA" id="ARBA00001798"/>
    </source>
</evidence>
<evidence type="ECO:0000256" key="4">
    <source>
        <dbReference type="ARBA" id="ARBA00022723"/>
    </source>
</evidence>
<protein>
    <recommendedName>
        <fullName evidence="2">RBR-type E3 ubiquitin transferase</fullName>
        <ecNumber evidence="2">2.3.2.31</ecNumber>
    </recommendedName>
</protein>
<dbReference type="CDD" id="cd20335">
    <property type="entry name" value="BRcat_RBR"/>
    <property type="match status" value="1"/>
</dbReference>
<keyword evidence="8" id="KW-0862">Zinc</keyword>
<keyword evidence="4" id="KW-0479">Metal-binding</keyword>
<sequence>MSALDDLDPATASLIAQLVLADIEEIRNAAGSPDSDAGDEFDSNYALLAYQEELQATLRSFQDLELARSLDNALELDQPILTVLSAVEDGVRDDHEYAHALENGLPLPPQSENQRLLEDADFARLAEDNDSESTGAGDEAEEEYSDGETQTAIVRPARASCVICRDHLRPSVSFRGPCEHLYCRGCLENLARACLRDESLFPLQCCRQPLPMDDVYVLLPIHLRISLRGKIREYSTLARDRLYCARPACSTFLGSTTERTGDITCPRCAAAMCTRCKQTAHPGSACGENVALEQVRALAAERHWQTCPGCGQIIDLHHGCYHMTCRCRTEFCYLCAERWKNCPCPQWEEARLVDTAEQRVENEMGACARVVAPEIFQQRVEQRINRLRYDHDCADGHRWRRRDGRARCEECHFTLPEYLLYCRNCGIGVCVRCARNRL</sequence>
<dbReference type="PROSITE" id="PS51873">
    <property type="entry name" value="TRIAD"/>
    <property type="match status" value="1"/>
</dbReference>
<dbReference type="SUPFAM" id="SSF57850">
    <property type="entry name" value="RING/U-box"/>
    <property type="match status" value="2"/>
</dbReference>
<dbReference type="Proteomes" id="UP001221142">
    <property type="component" value="Unassembled WGS sequence"/>
</dbReference>
<evidence type="ECO:0000313" key="13">
    <source>
        <dbReference type="EMBL" id="KAJ7613150.1"/>
    </source>
</evidence>
<keyword evidence="6 9" id="KW-0863">Zinc-finger</keyword>
<keyword evidence="7" id="KW-0833">Ubl conjugation pathway</keyword>
<gene>
    <name evidence="13" type="ORF">FB45DRAFT_1065239</name>
</gene>
<keyword evidence="3" id="KW-0808">Transferase</keyword>
<evidence type="ECO:0000256" key="7">
    <source>
        <dbReference type="ARBA" id="ARBA00022786"/>
    </source>
</evidence>
<dbReference type="SMART" id="SM00647">
    <property type="entry name" value="IBR"/>
    <property type="match status" value="2"/>
</dbReference>
<dbReference type="InterPro" id="IPR013083">
    <property type="entry name" value="Znf_RING/FYVE/PHD"/>
</dbReference>
<reference evidence="13" key="1">
    <citation type="submission" date="2023-03" db="EMBL/GenBank/DDBJ databases">
        <title>Massive genome expansion in bonnet fungi (Mycena s.s.) driven by repeated elements and novel gene families across ecological guilds.</title>
        <authorList>
            <consortium name="Lawrence Berkeley National Laboratory"/>
            <person name="Harder C.B."/>
            <person name="Miyauchi S."/>
            <person name="Viragh M."/>
            <person name="Kuo A."/>
            <person name="Thoen E."/>
            <person name="Andreopoulos B."/>
            <person name="Lu D."/>
            <person name="Skrede I."/>
            <person name="Drula E."/>
            <person name="Henrissat B."/>
            <person name="Morin E."/>
            <person name="Kohler A."/>
            <person name="Barry K."/>
            <person name="LaButti K."/>
            <person name="Morin E."/>
            <person name="Salamov A."/>
            <person name="Lipzen A."/>
            <person name="Mereny Z."/>
            <person name="Hegedus B."/>
            <person name="Baldrian P."/>
            <person name="Stursova M."/>
            <person name="Weitz H."/>
            <person name="Taylor A."/>
            <person name="Grigoriev I.V."/>
            <person name="Nagy L.G."/>
            <person name="Martin F."/>
            <person name="Kauserud H."/>
        </authorList>
    </citation>
    <scope>NUCLEOTIDE SEQUENCE</scope>
    <source>
        <strain evidence="13">9284</strain>
    </source>
</reference>
<evidence type="ECO:0000256" key="5">
    <source>
        <dbReference type="ARBA" id="ARBA00022737"/>
    </source>
</evidence>
<dbReference type="InterPro" id="IPR044066">
    <property type="entry name" value="TRIAD_supradom"/>
</dbReference>
<evidence type="ECO:0000259" key="12">
    <source>
        <dbReference type="PROSITE" id="PS51873"/>
    </source>
</evidence>
<evidence type="ECO:0000259" key="11">
    <source>
        <dbReference type="PROSITE" id="PS50089"/>
    </source>
</evidence>
<name>A0AAD7FD74_9AGAR</name>
<evidence type="ECO:0000256" key="2">
    <source>
        <dbReference type="ARBA" id="ARBA00012251"/>
    </source>
</evidence>
<evidence type="ECO:0000256" key="8">
    <source>
        <dbReference type="ARBA" id="ARBA00022833"/>
    </source>
</evidence>
<keyword evidence="5" id="KW-0677">Repeat</keyword>
<dbReference type="EMBL" id="JARKIF010000029">
    <property type="protein sequence ID" value="KAJ7613150.1"/>
    <property type="molecule type" value="Genomic_DNA"/>
</dbReference>
<evidence type="ECO:0000256" key="3">
    <source>
        <dbReference type="ARBA" id="ARBA00022679"/>
    </source>
</evidence>
<dbReference type="InterPro" id="IPR001841">
    <property type="entry name" value="Znf_RING"/>
</dbReference>
<dbReference type="PROSITE" id="PS50089">
    <property type="entry name" value="ZF_RING_2"/>
    <property type="match status" value="1"/>
</dbReference>
<dbReference type="GO" id="GO:0016567">
    <property type="term" value="P:protein ubiquitination"/>
    <property type="evidence" value="ECO:0007669"/>
    <property type="project" value="InterPro"/>
</dbReference>
<keyword evidence="14" id="KW-1185">Reference proteome</keyword>
<dbReference type="Gene3D" id="3.30.40.10">
    <property type="entry name" value="Zinc/RING finger domain, C3HC4 (zinc finger)"/>
    <property type="match status" value="1"/>
</dbReference>
<evidence type="ECO:0000313" key="14">
    <source>
        <dbReference type="Proteomes" id="UP001221142"/>
    </source>
</evidence>
<proteinExistence type="predicted"/>
<dbReference type="AlphaFoldDB" id="A0AAD7FD74"/>
<feature type="domain" description="RING-type" evidence="12">
    <location>
        <begin position="157"/>
        <end position="348"/>
    </location>
</feature>
<evidence type="ECO:0000256" key="9">
    <source>
        <dbReference type="PROSITE-ProRule" id="PRU00175"/>
    </source>
</evidence>
<comment type="catalytic activity">
    <reaction evidence="1">
        <text>[E2 ubiquitin-conjugating enzyme]-S-ubiquitinyl-L-cysteine + [acceptor protein]-L-lysine = [E2 ubiquitin-conjugating enzyme]-L-cysteine + [acceptor protein]-N(6)-ubiquitinyl-L-lysine.</text>
        <dbReference type="EC" id="2.3.2.31"/>
    </reaction>
</comment>
<dbReference type="InterPro" id="IPR017907">
    <property type="entry name" value="Znf_RING_CS"/>
</dbReference>
<evidence type="ECO:0000256" key="10">
    <source>
        <dbReference type="SAM" id="MobiDB-lite"/>
    </source>
</evidence>
<dbReference type="PANTHER" id="PTHR11685">
    <property type="entry name" value="RBR FAMILY RING FINGER AND IBR DOMAIN-CONTAINING"/>
    <property type="match status" value="1"/>
</dbReference>
<dbReference type="InterPro" id="IPR031127">
    <property type="entry name" value="E3_UB_ligase_RBR"/>
</dbReference>
<evidence type="ECO:0000256" key="6">
    <source>
        <dbReference type="ARBA" id="ARBA00022771"/>
    </source>
</evidence>